<evidence type="ECO:0000313" key="1">
    <source>
        <dbReference type="EMBL" id="TWJ16407.1"/>
    </source>
</evidence>
<proteinExistence type="predicted"/>
<dbReference type="Proteomes" id="UP000321617">
    <property type="component" value="Unassembled WGS sequence"/>
</dbReference>
<accession>A0A562VF44</accession>
<gene>
    <name evidence="1" type="ORF">LX16_2138</name>
</gene>
<name>A0A562VF44_9ACTN</name>
<reference evidence="1 2" key="1">
    <citation type="journal article" date="2013" name="Stand. Genomic Sci.">
        <title>Genomic Encyclopedia of Type Strains, Phase I: The one thousand microbial genomes (KMG-I) project.</title>
        <authorList>
            <person name="Kyrpides N.C."/>
            <person name="Woyke T."/>
            <person name="Eisen J.A."/>
            <person name="Garrity G."/>
            <person name="Lilburn T.G."/>
            <person name="Beck B.J."/>
            <person name="Whitman W.B."/>
            <person name="Hugenholtz P."/>
            <person name="Klenk H.P."/>
        </authorList>
    </citation>
    <scope>NUCLEOTIDE SEQUENCE [LARGE SCALE GENOMIC DNA]</scope>
    <source>
        <strain evidence="1 2">DSM 45044</strain>
    </source>
</reference>
<sequence length="66" mass="6847">MGFSPADLARRSEVPDPADIGDVLAEAEAALAGLDALDRLATPEHVAVFETVQQVLADTLTAVDEA</sequence>
<protein>
    <submittedName>
        <fullName evidence="1">Uncharacterized protein</fullName>
    </submittedName>
</protein>
<dbReference type="AlphaFoldDB" id="A0A562VF44"/>
<comment type="caution">
    <text evidence="1">The sequence shown here is derived from an EMBL/GenBank/DDBJ whole genome shotgun (WGS) entry which is preliminary data.</text>
</comment>
<dbReference type="RefSeq" id="WP_147136770.1">
    <property type="nucleotide sequence ID" value="NZ_BAABIJ010000001.1"/>
</dbReference>
<evidence type="ECO:0000313" key="2">
    <source>
        <dbReference type="Proteomes" id="UP000321617"/>
    </source>
</evidence>
<keyword evidence="2" id="KW-1185">Reference proteome</keyword>
<dbReference type="EMBL" id="VLLL01000005">
    <property type="protein sequence ID" value="TWJ16407.1"/>
    <property type="molecule type" value="Genomic_DNA"/>
</dbReference>
<organism evidence="1 2">
    <name type="scientific">Stackebrandtia albiflava</name>
    <dbReference type="NCBI Taxonomy" id="406432"/>
    <lineage>
        <taxon>Bacteria</taxon>
        <taxon>Bacillati</taxon>
        <taxon>Actinomycetota</taxon>
        <taxon>Actinomycetes</taxon>
        <taxon>Glycomycetales</taxon>
        <taxon>Glycomycetaceae</taxon>
        <taxon>Stackebrandtia</taxon>
    </lineage>
</organism>